<dbReference type="Proteomes" id="UP000838756">
    <property type="component" value="Unassembled WGS sequence"/>
</dbReference>
<gene>
    <name evidence="1" type="primary">jg26612</name>
    <name evidence="1" type="ORF">PAEG_LOCUS339</name>
</gene>
<sequence>GGWEDRWPGAAEGDPDCQTAHRRYSHLHRILAMSERAEVIRSFLPAATGR</sequence>
<evidence type="ECO:0000313" key="1">
    <source>
        <dbReference type="EMBL" id="CAH2207719.1"/>
    </source>
</evidence>
<accession>A0A8S4QAK2</accession>
<keyword evidence="2" id="KW-1185">Reference proteome</keyword>
<organism evidence="1 2">
    <name type="scientific">Pararge aegeria aegeria</name>
    <dbReference type="NCBI Taxonomy" id="348720"/>
    <lineage>
        <taxon>Eukaryota</taxon>
        <taxon>Metazoa</taxon>
        <taxon>Ecdysozoa</taxon>
        <taxon>Arthropoda</taxon>
        <taxon>Hexapoda</taxon>
        <taxon>Insecta</taxon>
        <taxon>Pterygota</taxon>
        <taxon>Neoptera</taxon>
        <taxon>Endopterygota</taxon>
        <taxon>Lepidoptera</taxon>
        <taxon>Glossata</taxon>
        <taxon>Ditrysia</taxon>
        <taxon>Papilionoidea</taxon>
        <taxon>Nymphalidae</taxon>
        <taxon>Satyrinae</taxon>
        <taxon>Satyrini</taxon>
        <taxon>Parargina</taxon>
        <taxon>Pararge</taxon>
    </lineage>
</organism>
<dbReference type="EMBL" id="CAKXAJ010001091">
    <property type="protein sequence ID" value="CAH2207719.1"/>
    <property type="molecule type" value="Genomic_DNA"/>
</dbReference>
<name>A0A8S4QAK2_9NEOP</name>
<reference evidence="1" key="1">
    <citation type="submission" date="2022-03" db="EMBL/GenBank/DDBJ databases">
        <authorList>
            <person name="Lindestad O."/>
        </authorList>
    </citation>
    <scope>NUCLEOTIDE SEQUENCE</scope>
</reference>
<protein>
    <submittedName>
        <fullName evidence="1">Jg26612 protein</fullName>
    </submittedName>
</protein>
<proteinExistence type="predicted"/>
<feature type="non-terminal residue" evidence="1">
    <location>
        <position position="1"/>
    </location>
</feature>
<comment type="caution">
    <text evidence="1">The sequence shown here is derived from an EMBL/GenBank/DDBJ whole genome shotgun (WGS) entry which is preliminary data.</text>
</comment>
<evidence type="ECO:0000313" key="2">
    <source>
        <dbReference type="Proteomes" id="UP000838756"/>
    </source>
</evidence>
<dbReference type="AlphaFoldDB" id="A0A8S4QAK2"/>